<dbReference type="GO" id="GO:0016020">
    <property type="term" value="C:membrane"/>
    <property type="evidence" value="ECO:0007669"/>
    <property type="project" value="InterPro"/>
</dbReference>
<dbReference type="InterPro" id="IPR003598">
    <property type="entry name" value="Ig_sub2"/>
</dbReference>
<dbReference type="InterPro" id="IPR013783">
    <property type="entry name" value="Ig-like_fold"/>
</dbReference>
<sequence>MLASLRDGCLTPSRVHPSLETRKELSCSSTRDESRTQNLKMPTAKALLLVFSFVWCGAAQTAIKKVAEENVTLPCQHRMSLLGPQSLDIEWLLQVSENSQKVVITYSGGTIYDNFIENMRGRISFASNYLAGDASLQIHSLQPGDAGQYICKVKNAGQYEWSYITLQVLVKPSEPKCWTEGDLSVGENLSLNCKSAAGTEPIVYQWQRINDRGGKLGPLPPTSRLGSEGHVVLQNLSSTDNGSYRCLVSNEAGQGTCDVHVMVQVAHSIGVIVGAVCSVLVGVFLIFIAVCLTLRRKETKKYEEEETPNEIREDAEAPKARLVQPGSSFSGSRSSRSGSSSTRSTNNSACRSQQTLSTQATPRSGPVHYSHGHAEARGSDSRPGSYASPMKLDATPIMVPTQNTAFQMV</sequence>
<dbReference type="InterPro" id="IPR007110">
    <property type="entry name" value="Ig-like_dom"/>
</dbReference>
<evidence type="ECO:0000256" key="2">
    <source>
        <dbReference type="SAM" id="Phobius"/>
    </source>
</evidence>
<keyword evidence="5" id="KW-1185">Reference proteome</keyword>
<protein>
    <recommendedName>
        <fullName evidence="3">Ig-like domain-containing protein</fullName>
    </recommendedName>
</protein>
<dbReference type="SMART" id="SM00408">
    <property type="entry name" value="IGc2"/>
    <property type="match status" value="2"/>
</dbReference>
<dbReference type="SUPFAM" id="SSF48726">
    <property type="entry name" value="Immunoglobulin"/>
    <property type="match status" value="2"/>
</dbReference>
<evidence type="ECO:0000313" key="4">
    <source>
        <dbReference type="EMBL" id="KAJ1175265.1"/>
    </source>
</evidence>
<proteinExistence type="predicted"/>
<dbReference type="InterPro" id="IPR003599">
    <property type="entry name" value="Ig_sub"/>
</dbReference>
<organism evidence="4 5">
    <name type="scientific">Pleurodeles waltl</name>
    <name type="common">Iberian ribbed newt</name>
    <dbReference type="NCBI Taxonomy" id="8319"/>
    <lineage>
        <taxon>Eukaryota</taxon>
        <taxon>Metazoa</taxon>
        <taxon>Chordata</taxon>
        <taxon>Craniata</taxon>
        <taxon>Vertebrata</taxon>
        <taxon>Euteleostomi</taxon>
        <taxon>Amphibia</taxon>
        <taxon>Batrachia</taxon>
        <taxon>Caudata</taxon>
        <taxon>Salamandroidea</taxon>
        <taxon>Salamandridae</taxon>
        <taxon>Pleurodelinae</taxon>
        <taxon>Pleurodeles</taxon>
    </lineage>
</organism>
<evidence type="ECO:0000256" key="1">
    <source>
        <dbReference type="SAM" id="MobiDB-lite"/>
    </source>
</evidence>
<feature type="region of interest" description="Disordered" evidence="1">
    <location>
        <begin position="300"/>
        <end position="393"/>
    </location>
</feature>
<dbReference type="SMART" id="SM00406">
    <property type="entry name" value="IGv"/>
    <property type="match status" value="1"/>
</dbReference>
<dbReference type="PROSITE" id="PS50835">
    <property type="entry name" value="IG_LIKE"/>
    <property type="match status" value="2"/>
</dbReference>
<dbReference type="Proteomes" id="UP001066276">
    <property type="component" value="Chromosome 3_2"/>
</dbReference>
<feature type="compositionally biased region" description="Basic and acidic residues" evidence="1">
    <location>
        <begin position="309"/>
        <end position="319"/>
    </location>
</feature>
<dbReference type="PANTHER" id="PTHR44783">
    <property type="entry name" value="CXADR-LIKE MEMBRANE PROTEIN"/>
    <property type="match status" value="1"/>
</dbReference>
<evidence type="ECO:0000259" key="3">
    <source>
        <dbReference type="PROSITE" id="PS50835"/>
    </source>
</evidence>
<gene>
    <name evidence="4" type="ORF">NDU88_000553</name>
</gene>
<dbReference type="Pfam" id="PF07686">
    <property type="entry name" value="V-set"/>
    <property type="match status" value="1"/>
</dbReference>
<feature type="domain" description="Ig-like" evidence="3">
    <location>
        <begin position="42"/>
        <end position="165"/>
    </location>
</feature>
<dbReference type="SMART" id="SM00409">
    <property type="entry name" value="IG"/>
    <property type="match status" value="2"/>
</dbReference>
<dbReference type="GO" id="GO:0005881">
    <property type="term" value="C:cytoplasmic microtubule"/>
    <property type="evidence" value="ECO:0007669"/>
    <property type="project" value="InterPro"/>
</dbReference>
<dbReference type="Pfam" id="PF13927">
    <property type="entry name" value="Ig_3"/>
    <property type="match status" value="1"/>
</dbReference>
<dbReference type="GO" id="GO:0009986">
    <property type="term" value="C:cell surface"/>
    <property type="evidence" value="ECO:0007669"/>
    <property type="project" value="TreeGrafter"/>
</dbReference>
<feature type="compositionally biased region" description="Low complexity" evidence="1">
    <location>
        <begin position="326"/>
        <end position="348"/>
    </location>
</feature>
<dbReference type="InterPro" id="IPR013106">
    <property type="entry name" value="Ig_V-set"/>
</dbReference>
<feature type="transmembrane region" description="Helical" evidence="2">
    <location>
        <begin position="269"/>
        <end position="294"/>
    </location>
</feature>
<dbReference type="CDD" id="cd00096">
    <property type="entry name" value="Ig"/>
    <property type="match status" value="1"/>
</dbReference>
<dbReference type="AlphaFoldDB" id="A0AAV7TFS8"/>
<accession>A0AAV7TFS8</accession>
<dbReference type="InterPro" id="IPR036179">
    <property type="entry name" value="Ig-like_dom_sf"/>
</dbReference>
<dbReference type="PANTHER" id="PTHR44783:SF1">
    <property type="entry name" value="CXADR-LIKE MEMBRANE PROTEIN"/>
    <property type="match status" value="1"/>
</dbReference>
<evidence type="ECO:0000313" key="5">
    <source>
        <dbReference type="Proteomes" id="UP001066276"/>
    </source>
</evidence>
<keyword evidence="2" id="KW-1133">Transmembrane helix</keyword>
<comment type="caution">
    <text evidence="4">The sequence shown here is derived from an EMBL/GenBank/DDBJ whole genome shotgun (WGS) entry which is preliminary data.</text>
</comment>
<dbReference type="InterPro" id="IPR042454">
    <property type="entry name" value="CLMP"/>
</dbReference>
<dbReference type="Gene3D" id="2.60.40.10">
    <property type="entry name" value="Immunoglobulins"/>
    <property type="match status" value="2"/>
</dbReference>
<reference evidence="4" key="1">
    <citation type="journal article" date="2022" name="bioRxiv">
        <title>Sequencing and chromosome-scale assembly of the giantPleurodeles waltlgenome.</title>
        <authorList>
            <person name="Brown T."/>
            <person name="Elewa A."/>
            <person name="Iarovenko S."/>
            <person name="Subramanian E."/>
            <person name="Araus A.J."/>
            <person name="Petzold A."/>
            <person name="Susuki M."/>
            <person name="Suzuki K.-i.T."/>
            <person name="Hayashi T."/>
            <person name="Toyoda A."/>
            <person name="Oliveira C."/>
            <person name="Osipova E."/>
            <person name="Leigh N.D."/>
            <person name="Simon A."/>
            <person name="Yun M.H."/>
        </authorList>
    </citation>
    <scope>NUCLEOTIDE SEQUENCE</scope>
    <source>
        <strain evidence="4">20211129_DDA</strain>
        <tissue evidence="4">Liver</tissue>
    </source>
</reference>
<dbReference type="EMBL" id="JANPWB010000006">
    <property type="protein sequence ID" value="KAJ1175265.1"/>
    <property type="molecule type" value="Genomic_DNA"/>
</dbReference>
<feature type="domain" description="Ig-like" evidence="3">
    <location>
        <begin position="172"/>
        <end position="264"/>
    </location>
</feature>
<feature type="compositionally biased region" description="Polar residues" evidence="1">
    <location>
        <begin position="349"/>
        <end position="362"/>
    </location>
</feature>
<keyword evidence="2" id="KW-0812">Transmembrane</keyword>
<keyword evidence="2" id="KW-0472">Membrane</keyword>
<name>A0AAV7TFS8_PLEWA</name>